<dbReference type="Pfam" id="PF09209">
    <property type="entry name" value="CecR_C"/>
    <property type="match status" value="1"/>
</dbReference>
<dbReference type="InterPro" id="IPR036271">
    <property type="entry name" value="Tet_transcr_reg_TetR-rel_C_sf"/>
</dbReference>
<gene>
    <name evidence="6" type="ORF">ACFOEN_16130</name>
</gene>
<feature type="DNA-binding region" description="H-T-H motif" evidence="4">
    <location>
        <begin position="46"/>
        <end position="65"/>
    </location>
</feature>
<name>A0ABV7H919_9BURK</name>
<dbReference type="InterPro" id="IPR050109">
    <property type="entry name" value="HTH-type_TetR-like_transc_reg"/>
</dbReference>
<sequence length="231" mass="25394">MHPSPSPSVAQDAPVEPDVQRVLTARDQLVLHATPIFANKGFAGASTREICDAAGVNLSAIRYYFGDKAGLYRAVLERPIGEMTAAFAGFDAAHLSLEQALRILLRPFVDSNDDDALEAQTMRLYLREMIEPSEIFREVVGRAVVPSHMAMCEVLARHSGAAQIDDEIHQLAFALVAMAHDYCMSREFMKMLAPGMLDRPNATTHIVDRLVDYGIALVSAEQQRRARTAGN</sequence>
<dbReference type="Proteomes" id="UP001595556">
    <property type="component" value="Unassembled WGS sequence"/>
</dbReference>
<dbReference type="Pfam" id="PF00440">
    <property type="entry name" value="TetR_N"/>
    <property type="match status" value="1"/>
</dbReference>
<evidence type="ECO:0000256" key="3">
    <source>
        <dbReference type="ARBA" id="ARBA00023163"/>
    </source>
</evidence>
<evidence type="ECO:0000256" key="4">
    <source>
        <dbReference type="PROSITE-ProRule" id="PRU00335"/>
    </source>
</evidence>
<dbReference type="Gene3D" id="1.10.357.10">
    <property type="entry name" value="Tetracycline Repressor, domain 2"/>
    <property type="match status" value="1"/>
</dbReference>
<dbReference type="RefSeq" id="WP_377305692.1">
    <property type="nucleotide sequence ID" value="NZ_CP180191.1"/>
</dbReference>
<dbReference type="InterPro" id="IPR009057">
    <property type="entry name" value="Homeodomain-like_sf"/>
</dbReference>
<evidence type="ECO:0000313" key="7">
    <source>
        <dbReference type="Proteomes" id="UP001595556"/>
    </source>
</evidence>
<keyword evidence="3" id="KW-0804">Transcription</keyword>
<keyword evidence="1" id="KW-0805">Transcription regulation</keyword>
<evidence type="ECO:0000256" key="2">
    <source>
        <dbReference type="ARBA" id="ARBA00023125"/>
    </source>
</evidence>
<dbReference type="EMBL" id="JBHRTI010000010">
    <property type="protein sequence ID" value="MFC3149151.1"/>
    <property type="molecule type" value="Genomic_DNA"/>
</dbReference>
<evidence type="ECO:0000256" key="1">
    <source>
        <dbReference type="ARBA" id="ARBA00023015"/>
    </source>
</evidence>
<accession>A0ABV7H919</accession>
<protein>
    <submittedName>
        <fullName evidence="6">TetR/AcrR family transcriptional regulator</fullName>
    </submittedName>
</protein>
<comment type="caution">
    <text evidence="6">The sequence shown here is derived from an EMBL/GenBank/DDBJ whole genome shotgun (WGS) entry which is preliminary data.</text>
</comment>
<dbReference type="PANTHER" id="PTHR30055">
    <property type="entry name" value="HTH-TYPE TRANSCRIPTIONAL REGULATOR RUTR"/>
    <property type="match status" value="1"/>
</dbReference>
<dbReference type="InterPro" id="IPR015292">
    <property type="entry name" value="Tscrpt_reg_YbiH_C"/>
</dbReference>
<dbReference type="PROSITE" id="PS50977">
    <property type="entry name" value="HTH_TETR_2"/>
    <property type="match status" value="1"/>
</dbReference>
<dbReference type="Gene3D" id="1.10.10.60">
    <property type="entry name" value="Homeodomain-like"/>
    <property type="match status" value="1"/>
</dbReference>
<keyword evidence="7" id="KW-1185">Reference proteome</keyword>
<keyword evidence="2 4" id="KW-0238">DNA-binding</keyword>
<dbReference type="SUPFAM" id="SSF48498">
    <property type="entry name" value="Tetracyclin repressor-like, C-terminal domain"/>
    <property type="match status" value="1"/>
</dbReference>
<reference evidence="7" key="1">
    <citation type="journal article" date="2019" name="Int. J. Syst. Evol. Microbiol.">
        <title>The Global Catalogue of Microorganisms (GCM) 10K type strain sequencing project: providing services to taxonomists for standard genome sequencing and annotation.</title>
        <authorList>
            <consortium name="The Broad Institute Genomics Platform"/>
            <consortium name="The Broad Institute Genome Sequencing Center for Infectious Disease"/>
            <person name="Wu L."/>
            <person name="Ma J."/>
        </authorList>
    </citation>
    <scope>NUCLEOTIDE SEQUENCE [LARGE SCALE GENOMIC DNA]</scope>
    <source>
        <strain evidence="7">KCTC 52168</strain>
    </source>
</reference>
<dbReference type="PANTHER" id="PTHR30055:SF234">
    <property type="entry name" value="HTH-TYPE TRANSCRIPTIONAL REGULATOR BETI"/>
    <property type="match status" value="1"/>
</dbReference>
<feature type="domain" description="HTH tetR-type" evidence="5">
    <location>
        <begin position="23"/>
        <end position="83"/>
    </location>
</feature>
<evidence type="ECO:0000313" key="6">
    <source>
        <dbReference type="EMBL" id="MFC3149151.1"/>
    </source>
</evidence>
<organism evidence="6 7">
    <name type="scientific">Piscinibacterium candidicorallinum</name>
    <dbReference type="NCBI Taxonomy" id="1793872"/>
    <lineage>
        <taxon>Bacteria</taxon>
        <taxon>Pseudomonadati</taxon>
        <taxon>Pseudomonadota</taxon>
        <taxon>Betaproteobacteria</taxon>
        <taxon>Burkholderiales</taxon>
        <taxon>Piscinibacterium</taxon>
    </lineage>
</organism>
<evidence type="ECO:0000259" key="5">
    <source>
        <dbReference type="PROSITE" id="PS50977"/>
    </source>
</evidence>
<proteinExistence type="predicted"/>
<dbReference type="SUPFAM" id="SSF46689">
    <property type="entry name" value="Homeodomain-like"/>
    <property type="match status" value="1"/>
</dbReference>
<dbReference type="InterPro" id="IPR001647">
    <property type="entry name" value="HTH_TetR"/>
</dbReference>